<dbReference type="InterPro" id="IPR003661">
    <property type="entry name" value="HisK_dim/P_dom"/>
</dbReference>
<dbReference type="SUPFAM" id="SSF52172">
    <property type="entry name" value="CheY-like"/>
    <property type="match status" value="2"/>
</dbReference>
<gene>
    <name evidence="20" type="ORF">EJ913_16005</name>
</gene>
<dbReference type="PANTHER" id="PTHR45339:SF1">
    <property type="entry name" value="HYBRID SIGNAL TRANSDUCTION HISTIDINE KINASE J"/>
    <property type="match status" value="1"/>
</dbReference>
<keyword evidence="6" id="KW-0808">Transferase</keyword>
<feature type="modified residue" description="4-aspartylphosphate" evidence="14">
    <location>
        <position position="807"/>
    </location>
</feature>
<evidence type="ECO:0000256" key="13">
    <source>
        <dbReference type="ARBA" id="ARBA00023136"/>
    </source>
</evidence>
<dbReference type="CDD" id="cd00082">
    <property type="entry name" value="HisKA"/>
    <property type="match status" value="1"/>
</dbReference>
<keyword evidence="9" id="KW-0418">Kinase</keyword>
<keyword evidence="11 16" id="KW-1133">Transmembrane helix</keyword>
<dbReference type="GO" id="GO:0005886">
    <property type="term" value="C:plasma membrane"/>
    <property type="evidence" value="ECO:0007669"/>
    <property type="project" value="UniProtKB-SubCell"/>
</dbReference>
<evidence type="ECO:0000256" key="3">
    <source>
        <dbReference type="ARBA" id="ARBA00012438"/>
    </source>
</evidence>
<dbReference type="InterPro" id="IPR003594">
    <property type="entry name" value="HATPase_dom"/>
</dbReference>
<evidence type="ECO:0000256" key="7">
    <source>
        <dbReference type="ARBA" id="ARBA00022692"/>
    </source>
</evidence>
<dbReference type="GO" id="GO:0000155">
    <property type="term" value="F:phosphorelay sensor kinase activity"/>
    <property type="evidence" value="ECO:0007669"/>
    <property type="project" value="InterPro"/>
</dbReference>
<keyword evidence="12" id="KW-0902">Two-component regulatory system</keyword>
<dbReference type="InterPro" id="IPR004358">
    <property type="entry name" value="Sig_transdc_His_kin-like_C"/>
</dbReference>
<name>A0A3S0WU45_9PROT</name>
<keyword evidence="5 14" id="KW-0597">Phosphoprotein</keyword>
<dbReference type="FunFam" id="3.30.565.10:FF:000023">
    <property type="entry name" value="PAS domain-containing sensor histidine kinase"/>
    <property type="match status" value="1"/>
</dbReference>
<evidence type="ECO:0000256" key="16">
    <source>
        <dbReference type="SAM" id="Phobius"/>
    </source>
</evidence>
<feature type="domain" description="Response regulatory" evidence="19">
    <location>
        <begin position="758"/>
        <end position="875"/>
    </location>
</feature>
<dbReference type="SMART" id="SM00388">
    <property type="entry name" value="HisKA"/>
    <property type="match status" value="1"/>
</dbReference>
<dbReference type="SUPFAM" id="SSF47384">
    <property type="entry name" value="Homodimeric domain of signal transducing histidine kinase"/>
    <property type="match status" value="1"/>
</dbReference>
<keyword evidence="7 16" id="KW-0812">Transmembrane</keyword>
<evidence type="ECO:0000313" key="20">
    <source>
        <dbReference type="EMBL" id="RUQ69275.1"/>
    </source>
</evidence>
<dbReference type="CDD" id="cd12914">
    <property type="entry name" value="PDC1_DGC_like"/>
    <property type="match status" value="1"/>
</dbReference>
<dbReference type="CDD" id="cd12915">
    <property type="entry name" value="PDC2_DGC_like"/>
    <property type="match status" value="1"/>
</dbReference>
<dbReference type="Gene3D" id="1.10.287.130">
    <property type="match status" value="1"/>
</dbReference>
<dbReference type="PRINTS" id="PR00344">
    <property type="entry name" value="BCTRLSENSOR"/>
</dbReference>
<dbReference type="AlphaFoldDB" id="A0A3S0WU45"/>
<dbReference type="PANTHER" id="PTHR45339">
    <property type="entry name" value="HYBRID SIGNAL TRANSDUCTION HISTIDINE KINASE J"/>
    <property type="match status" value="1"/>
</dbReference>
<dbReference type="CDD" id="cd17546">
    <property type="entry name" value="REC_hyHK_CKI1_RcsC-like"/>
    <property type="match status" value="1"/>
</dbReference>
<proteinExistence type="predicted"/>
<reference evidence="20 21" key="1">
    <citation type="submission" date="2018-12" db="EMBL/GenBank/DDBJ databases">
        <authorList>
            <person name="Yang Y."/>
        </authorList>
    </citation>
    <scope>NUCLEOTIDE SEQUENCE [LARGE SCALE GENOMIC DNA]</scope>
    <source>
        <strain evidence="20 21">GSF71</strain>
    </source>
</reference>
<organism evidence="20 21">
    <name type="scientific">Azospirillum doebereinerae</name>
    <dbReference type="NCBI Taxonomy" id="92933"/>
    <lineage>
        <taxon>Bacteria</taxon>
        <taxon>Pseudomonadati</taxon>
        <taxon>Pseudomonadota</taxon>
        <taxon>Alphaproteobacteria</taxon>
        <taxon>Rhodospirillales</taxon>
        <taxon>Azospirillaceae</taxon>
        <taxon>Azospirillum</taxon>
    </lineage>
</organism>
<dbReference type="EC" id="2.7.13.3" evidence="3"/>
<dbReference type="EMBL" id="RZIJ01000012">
    <property type="protein sequence ID" value="RUQ69275.1"/>
    <property type="molecule type" value="Genomic_DNA"/>
</dbReference>
<dbReference type="CDD" id="cd16922">
    <property type="entry name" value="HATPase_EvgS-ArcB-TorS-like"/>
    <property type="match status" value="1"/>
</dbReference>
<dbReference type="OrthoDB" id="7292380at2"/>
<feature type="chain" id="PRO_5018533260" description="histidine kinase" evidence="17">
    <location>
        <begin position="20"/>
        <end position="883"/>
    </location>
</feature>
<keyword evidence="15" id="KW-0175">Coiled coil</keyword>
<dbReference type="Proteomes" id="UP000280346">
    <property type="component" value="Unassembled WGS sequence"/>
</dbReference>
<evidence type="ECO:0000256" key="14">
    <source>
        <dbReference type="PROSITE-ProRule" id="PRU00169"/>
    </source>
</evidence>
<evidence type="ECO:0000313" key="21">
    <source>
        <dbReference type="Proteomes" id="UP000280346"/>
    </source>
</evidence>
<sequence length="883" mass="95408">MSRFVRGAFVVTIVLSAMAGNAAHMAYRDYQDTLQRRYSLVRDMSKVVEEHVHRAIRGAAISLDQTAGMVAEAGGIDAIRDMDHWMRLREAAAHVDGGETIWIFDAEGRSVMESLSYPGRSADVADRDYFRASRESDRLFIGPAVIGRTAEKRMIFTISRPLRDQDGTFIGVVAAGISVDYLTDFYDLLGFDYNPLIGVYRPNGDVVARRPNMREMVGRSVADGLLFKTKLKEAPEGLYISPSVLDGTSRIAAYRTMRDYGLIVLTGIDEAEAFAEWRTRSAYMAAEALLASLVILLTMGWGLRYLDRERRTQIQLTEARASAEQAGAERDQVTRLAAELKRAKEVAESANRGKGEFLAGLSHELRTPLNAVIGFSDLIAREAEGPVGTPVYKRFALNVRDSGQHLLELINEILDHAQAEAGCLKIEETTVDLDAAATFAVRMLTPRAERAGVTLAVSVAPSVRSLRADERRLRQILLNLIANAVKYTPSGGSVTVTAGMEAGALEIRVTDTGLGIPAEDIDRVMEPFGRADTAANRRIEGTGLGLPLTRRLVELHGGTLALRSTLGVGTTVTARLPGARVLPPNIPAAPPPAAERRAPMRILVVDDDPSIREGAAMLLQSWGHRVTLAANANEALVVLSGTEPLDLLFSDVVMPPGMPGTELAKHARRLRPGLPILLTSGFAAHAVGAGDDVAADIAMVAKPYASADLKRHLDRIAAERHPSDTPFAPSSTAPAATIMDAPMTESTPPASSSVRKPRLLIAEDLDMNRELLAAIFRSSGYSLDLVADGRAAVEALRAADYDLVLMDVHMPGMDGLEATRIIRAMPSPRGRVPILALTAGNMPEEIDDCRRAGMDGHIGKPYDRERLLRETAKAMAGAHAPGA</sequence>
<dbReference type="SMART" id="SM00448">
    <property type="entry name" value="REC"/>
    <property type="match status" value="2"/>
</dbReference>
<keyword evidence="21" id="KW-1185">Reference proteome</keyword>
<feature type="domain" description="Histidine kinase" evidence="18">
    <location>
        <begin position="360"/>
        <end position="580"/>
    </location>
</feature>
<evidence type="ECO:0000256" key="12">
    <source>
        <dbReference type="ARBA" id="ARBA00023012"/>
    </source>
</evidence>
<evidence type="ECO:0000256" key="1">
    <source>
        <dbReference type="ARBA" id="ARBA00000085"/>
    </source>
</evidence>
<dbReference type="Pfam" id="PF22588">
    <property type="entry name" value="dCache_1_like"/>
    <property type="match status" value="1"/>
</dbReference>
<keyword evidence="10" id="KW-0067">ATP-binding</keyword>
<dbReference type="PROSITE" id="PS50110">
    <property type="entry name" value="RESPONSE_REGULATORY"/>
    <property type="match status" value="2"/>
</dbReference>
<keyword evidence="17" id="KW-0732">Signal</keyword>
<evidence type="ECO:0000256" key="8">
    <source>
        <dbReference type="ARBA" id="ARBA00022741"/>
    </source>
</evidence>
<dbReference type="InterPro" id="IPR036890">
    <property type="entry name" value="HATPase_C_sf"/>
</dbReference>
<evidence type="ECO:0000256" key="11">
    <source>
        <dbReference type="ARBA" id="ARBA00022989"/>
    </source>
</evidence>
<feature type="domain" description="Response regulatory" evidence="19">
    <location>
        <begin position="601"/>
        <end position="717"/>
    </location>
</feature>
<dbReference type="SUPFAM" id="SSF55874">
    <property type="entry name" value="ATPase domain of HSP90 chaperone/DNA topoisomerase II/histidine kinase"/>
    <property type="match status" value="1"/>
</dbReference>
<feature type="coiled-coil region" evidence="15">
    <location>
        <begin position="323"/>
        <end position="350"/>
    </location>
</feature>
<dbReference type="PROSITE" id="PS50109">
    <property type="entry name" value="HIS_KIN"/>
    <property type="match status" value="1"/>
</dbReference>
<evidence type="ECO:0000256" key="15">
    <source>
        <dbReference type="SAM" id="Coils"/>
    </source>
</evidence>
<dbReference type="InterPro" id="IPR054327">
    <property type="entry name" value="His-kinase-like_sensor"/>
</dbReference>
<dbReference type="InterPro" id="IPR011006">
    <property type="entry name" value="CheY-like_superfamily"/>
</dbReference>
<dbReference type="Pfam" id="PF02518">
    <property type="entry name" value="HATPase_c"/>
    <property type="match status" value="1"/>
</dbReference>
<evidence type="ECO:0000256" key="5">
    <source>
        <dbReference type="ARBA" id="ARBA00022553"/>
    </source>
</evidence>
<evidence type="ECO:0000256" key="6">
    <source>
        <dbReference type="ARBA" id="ARBA00022679"/>
    </source>
</evidence>
<evidence type="ECO:0000259" key="18">
    <source>
        <dbReference type="PROSITE" id="PS50109"/>
    </source>
</evidence>
<feature type="modified residue" description="4-aspartylphosphate" evidence="14">
    <location>
        <position position="651"/>
    </location>
</feature>
<evidence type="ECO:0000259" key="19">
    <source>
        <dbReference type="PROSITE" id="PS50110"/>
    </source>
</evidence>
<dbReference type="GO" id="GO:0005524">
    <property type="term" value="F:ATP binding"/>
    <property type="evidence" value="ECO:0007669"/>
    <property type="project" value="UniProtKB-KW"/>
</dbReference>
<evidence type="ECO:0000256" key="2">
    <source>
        <dbReference type="ARBA" id="ARBA00004651"/>
    </source>
</evidence>
<dbReference type="InterPro" id="IPR029151">
    <property type="entry name" value="Sensor-like_sf"/>
</dbReference>
<evidence type="ECO:0000256" key="17">
    <source>
        <dbReference type="SAM" id="SignalP"/>
    </source>
</evidence>
<dbReference type="InterPro" id="IPR005467">
    <property type="entry name" value="His_kinase_dom"/>
</dbReference>
<accession>A0A3S0WU45</accession>
<dbReference type="InterPro" id="IPR036097">
    <property type="entry name" value="HisK_dim/P_sf"/>
</dbReference>
<keyword evidence="4" id="KW-1003">Cell membrane</keyword>
<evidence type="ECO:0000256" key="9">
    <source>
        <dbReference type="ARBA" id="ARBA00022777"/>
    </source>
</evidence>
<dbReference type="InterPro" id="IPR001789">
    <property type="entry name" value="Sig_transdc_resp-reg_receiver"/>
</dbReference>
<dbReference type="Pfam" id="PF00512">
    <property type="entry name" value="HisKA"/>
    <property type="match status" value="1"/>
</dbReference>
<evidence type="ECO:0000256" key="10">
    <source>
        <dbReference type="ARBA" id="ARBA00022840"/>
    </source>
</evidence>
<dbReference type="Pfam" id="PF00072">
    <property type="entry name" value="Response_reg"/>
    <property type="match status" value="2"/>
</dbReference>
<comment type="subcellular location">
    <subcellularLocation>
        <location evidence="2">Cell membrane</location>
        <topology evidence="2">Multi-pass membrane protein</topology>
    </subcellularLocation>
</comment>
<dbReference type="SUPFAM" id="SSF103190">
    <property type="entry name" value="Sensory domain-like"/>
    <property type="match status" value="1"/>
</dbReference>
<dbReference type="Gene3D" id="3.40.50.2300">
    <property type="match status" value="2"/>
</dbReference>
<feature type="signal peptide" evidence="17">
    <location>
        <begin position="1"/>
        <end position="19"/>
    </location>
</feature>
<dbReference type="SMART" id="SM00387">
    <property type="entry name" value="HATPase_c"/>
    <property type="match status" value="1"/>
</dbReference>
<feature type="transmembrane region" description="Helical" evidence="16">
    <location>
        <begin position="282"/>
        <end position="303"/>
    </location>
</feature>
<evidence type="ECO:0000256" key="4">
    <source>
        <dbReference type="ARBA" id="ARBA00022475"/>
    </source>
</evidence>
<comment type="caution">
    <text evidence="20">The sequence shown here is derived from an EMBL/GenBank/DDBJ whole genome shotgun (WGS) entry which is preliminary data.</text>
</comment>
<comment type="catalytic activity">
    <reaction evidence="1">
        <text>ATP + protein L-histidine = ADP + protein N-phospho-L-histidine.</text>
        <dbReference type="EC" id="2.7.13.3"/>
    </reaction>
</comment>
<dbReference type="Gene3D" id="3.30.450.20">
    <property type="entry name" value="PAS domain"/>
    <property type="match status" value="2"/>
</dbReference>
<keyword evidence="13 16" id="KW-0472">Membrane</keyword>
<keyword evidence="8" id="KW-0547">Nucleotide-binding</keyword>
<dbReference type="Gene3D" id="3.30.565.10">
    <property type="entry name" value="Histidine kinase-like ATPase, C-terminal domain"/>
    <property type="match status" value="1"/>
</dbReference>
<protein>
    <recommendedName>
        <fullName evidence="3">histidine kinase</fullName>
        <ecNumber evidence="3">2.7.13.3</ecNumber>
    </recommendedName>
</protein>